<dbReference type="EMBL" id="CXWC01000018">
    <property type="protein sequence ID" value="CTQ79264.1"/>
    <property type="molecule type" value="Genomic_DNA"/>
</dbReference>
<dbReference type="GO" id="GO:0051604">
    <property type="term" value="P:protein maturation"/>
    <property type="evidence" value="ECO:0007669"/>
    <property type="project" value="TreeGrafter"/>
</dbReference>
<dbReference type="PANTHER" id="PTHR35177">
    <property type="entry name" value="HYDROGENASE MATURATION FACTOR HYBG"/>
    <property type="match status" value="1"/>
</dbReference>
<name>A0A0M6ZLN5_9HYPH</name>
<dbReference type="InterPro" id="IPR001109">
    <property type="entry name" value="Hydrogenase_HupF/HypC"/>
</dbReference>
<gene>
    <name evidence="4" type="primary">hypC</name>
    <name evidence="4" type="ORF">LA5096_06100</name>
</gene>
<dbReference type="PROSITE" id="PS01097">
    <property type="entry name" value="HUPF_HYPC"/>
    <property type="match status" value="1"/>
</dbReference>
<dbReference type="GO" id="GO:1902670">
    <property type="term" value="F:carbon dioxide binding"/>
    <property type="evidence" value="ECO:0007669"/>
    <property type="project" value="TreeGrafter"/>
</dbReference>
<dbReference type="AlphaFoldDB" id="A0A0M6ZLN5"/>
<evidence type="ECO:0000256" key="1">
    <source>
        <dbReference type="ARBA" id="ARBA00006018"/>
    </source>
</evidence>
<evidence type="ECO:0000313" key="4">
    <source>
        <dbReference type="EMBL" id="CTQ79264.1"/>
    </source>
</evidence>
<dbReference type="GO" id="GO:0005506">
    <property type="term" value="F:iron ion binding"/>
    <property type="evidence" value="ECO:0007669"/>
    <property type="project" value="TreeGrafter"/>
</dbReference>
<accession>A0A0M6ZLN5</accession>
<dbReference type="PANTHER" id="PTHR35177:SF2">
    <property type="entry name" value="HYDROGENASE MATURATION FACTOR HYBG"/>
    <property type="match status" value="1"/>
</dbReference>
<proteinExistence type="inferred from homology"/>
<evidence type="ECO:0000313" key="5">
    <source>
        <dbReference type="Proteomes" id="UP000049983"/>
    </source>
</evidence>
<dbReference type="PRINTS" id="PR00445">
    <property type="entry name" value="HUPFHYPC"/>
</dbReference>
<evidence type="ECO:0000256" key="2">
    <source>
        <dbReference type="ARBA" id="ARBA00053969"/>
    </source>
</evidence>
<dbReference type="InterPro" id="IPR019812">
    <property type="entry name" value="Hydgase_assmbl_chp_CS"/>
</dbReference>
<reference evidence="5" key="1">
    <citation type="submission" date="2015-07" db="EMBL/GenBank/DDBJ databases">
        <authorList>
            <person name="Rodrigo-Torres Lidia"/>
            <person name="Arahal R.David."/>
        </authorList>
    </citation>
    <scope>NUCLEOTIDE SEQUENCE [LARGE SCALE GENOMIC DNA]</scope>
    <source>
        <strain evidence="5">CECT 5096</strain>
    </source>
</reference>
<comment type="similarity">
    <text evidence="1">Belongs to the HupF/HypC family.</text>
</comment>
<comment type="function">
    <text evidence="2">Involved in the maturation of [NiFe] hydrogenases. Involved in the biosynthesis of the Fe(CN)(2)CO cofactor.</text>
</comment>
<sequence>MCLAIPARVVSLDADDMATVALEGIRKLVSTALIDDVAVGEYVLVHVGFALHKLSEEEADRTLKLMMEAGVLAEELEEMAAAGSTGDAP</sequence>
<dbReference type="Pfam" id="PF01455">
    <property type="entry name" value="HupF_HypC"/>
    <property type="match status" value="1"/>
</dbReference>
<dbReference type="FunFam" id="2.30.30.140:FF:000022">
    <property type="entry name" value="Hydrogenase assembly chaperone HybG"/>
    <property type="match status" value="1"/>
</dbReference>
<dbReference type="RefSeq" id="WP_055391639.1">
    <property type="nucleotide sequence ID" value="NZ_CXWA01000016.1"/>
</dbReference>
<evidence type="ECO:0000256" key="3">
    <source>
        <dbReference type="ARBA" id="ARBA00071976"/>
    </source>
</evidence>
<dbReference type="STRING" id="311410.LA5095_06013"/>
<dbReference type="OrthoDB" id="9806017at2"/>
<dbReference type="GeneID" id="97673328"/>
<organism evidence="4 5">
    <name type="scientific">Roseibium album</name>
    <dbReference type="NCBI Taxonomy" id="311410"/>
    <lineage>
        <taxon>Bacteria</taxon>
        <taxon>Pseudomonadati</taxon>
        <taxon>Pseudomonadota</taxon>
        <taxon>Alphaproteobacteria</taxon>
        <taxon>Hyphomicrobiales</taxon>
        <taxon>Stappiaceae</taxon>
        <taxon>Roseibium</taxon>
    </lineage>
</organism>
<dbReference type="Gene3D" id="2.30.30.140">
    <property type="match status" value="1"/>
</dbReference>
<keyword evidence="5" id="KW-1185">Reference proteome</keyword>
<dbReference type="SUPFAM" id="SSF159127">
    <property type="entry name" value="HupF/HypC-like"/>
    <property type="match status" value="1"/>
</dbReference>
<dbReference type="NCBIfam" id="TIGR00074">
    <property type="entry name" value="hypC_hupF"/>
    <property type="match status" value="1"/>
</dbReference>
<protein>
    <recommendedName>
        <fullName evidence="3">Hydrogenase maturation factor HypC</fullName>
    </recommendedName>
</protein>
<dbReference type="Proteomes" id="UP000049983">
    <property type="component" value="Unassembled WGS sequence"/>
</dbReference>